<reference evidence="3" key="1">
    <citation type="submission" date="2023-07" db="EMBL/GenBank/DDBJ databases">
        <authorList>
            <person name="Luz R."/>
            <person name="Cordeiro R."/>
            <person name="Fonseca A."/>
            <person name="Goncalves V."/>
        </authorList>
    </citation>
    <scope>NUCLEOTIDE SEQUENCE [LARGE SCALE GENOMIC DNA]</scope>
    <source>
        <strain evidence="3">BACA0444</strain>
    </source>
</reference>
<name>A0AAE4FPC5_9CYAN</name>
<sequence>MIPSDEISPHTDSDSPWKELIEAFFPEFIEFFLPEAFTEINWSRGYQFLDNELQQITADAELGRRTTDKLIRIWKVDNIEAWVLVHVEVQSTSTPDFAERMFVYRYRIYDRFRKPVASVAILADESLSWRPSEFRQELWGSEDYTRFRSIKLLDYQSQEETLLAATNPFAMAVVAHLRALATKKDRILRKQWKLELVKLLYEKGYETSKIVNLFRFIDWLLSLPQQLTLDFWQELAVYEQEKKMPYITSVERIGIEKGQQQGLQQGLEQGLQQGLKQEAALIIRMLERKVGDLSVEQVAQVQSLPKEQLETLGLALLDFEGISDLRDWLGSLR</sequence>
<proteinExistence type="predicted"/>
<keyword evidence="3" id="KW-1185">Reference proteome</keyword>
<evidence type="ECO:0000259" key="1">
    <source>
        <dbReference type="Pfam" id="PF14261"/>
    </source>
</evidence>
<dbReference type="Pfam" id="PF14261">
    <property type="entry name" value="DUF4351"/>
    <property type="match status" value="1"/>
</dbReference>
<dbReference type="InterPro" id="IPR025587">
    <property type="entry name" value="DUF4351"/>
</dbReference>
<dbReference type="PANTHER" id="PTHR35586">
    <property type="entry name" value="SLL1691 PROTEIN"/>
    <property type="match status" value="1"/>
</dbReference>
<dbReference type="Proteomes" id="UP001268256">
    <property type="component" value="Unassembled WGS sequence"/>
</dbReference>
<evidence type="ECO:0000313" key="3">
    <source>
        <dbReference type="Proteomes" id="UP001268256"/>
    </source>
</evidence>
<dbReference type="AlphaFoldDB" id="A0AAE4FPC5"/>
<organism evidence="2 3">
    <name type="scientific">Pseudocalidococcus azoricus BACA0444</name>
    <dbReference type="NCBI Taxonomy" id="2918990"/>
    <lineage>
        <taxon>Bacteria</taxon>
        <taxon>Bacillati</taxon>
        <taxon>Cyanobacteriota</taxon>
        <taxon>Cyanophyceae</taxon>
        <taxon>Acaryochloridales</taxon>
        <taxon>Thermosynechococcaceae</taxon>
        <taxon>Pseudocalidococcus</taxon>
        <taxon>Pseudocalidococcus azoricus</taxon>
    </lineage>
</organism>
<dbReference type="EMBL" id="JAVMIP010000001">
    <property type="protein sequence ID" value="MDS3859238.1"/>
    <property type="molecule type" value="Genomic_DNA"/>
</dbReference>
<dbReference type="RefSeq" id="WP_322876576.1">
    <property type="nucleotide sequence ID" value="NZ_JAVMIP010000001.1"/>
</dbReference>
<dbReference type="PANTHER" id="PTHR35586:SF1">
    <property type="entry name" value="SLL1691 PROTEIN"/>
    <property type="match status" value="1"/>
</dbReference>
<accession>A0AAE4FPC5</accession>
<evidence type="ECO:0000313" key="2">
    <source>
        <dbReference type="EMBL" id="MDS3859238.1"/>
    </source>
</evidence>
<gene>
    <name evidence="2" type="ORF">RIF25_00315</name>
</gene>
<comment type="caution">
    <text evidence="2">The sequence shown here is derived from an EMBL/GenBank/DDBJ whole genome shotgun (WGS) entry which is preliminary data.</text>
</comment>
<protein>
    <submittedName>
        <fullName evidence="2">DUF4351 domain-containing protein</fullName>
    </submittedName>
</protein>
<feature type="domain" description="DUF4351" evidence="1">
    <location>
        <begin position="271"/>
        <end position="329"/>
    </location>
</feature>